<comment type="pathway">
    <text evidence="5">Cofactor biosynthesis; coenzyme F420 biosynthesis.</text>
</comment>
<evidence type="ECO:0000256" key="1">
    <source>
        <dbReference type="ARBA" id="ARBA00022679"/>
    </source>
</evidence>
<dbReference type="PANTHER" id="PTHR40392">
    <property type="entry name" value="2-PHOSPHO-L-LACTATE GUANYLYLTRANSFERASE"/>
    <property type="match status" value="1"/>
</dbReference>
<keyword evidence="1 5" id="KW-0808">Transferase</keyword>
<organism evidence="6 7">
    <name type="scientific">Occultella aeris</name>
    <dbReference type="NCBI Taxonomy" id="2761496"/>
    <lineage>
        <taxon>Bacteria</taxon>
        <taxon>Bacillati</taxon>
        <taxon>Actinomycetota</taxon>
        <taxon>Actinomycetes</taxon>
        <taxon>Micrococcales</taxon>
        <taxon>Ruaniaceae</taxon>
        <taxon>Occultella</taxon>
    </lineage>
</organism>
<dbReference type="InterPro" id="IPR029044">
    <property type="entry name" value="Nucleotide-diphossugar_trans"/>
</dbReference>
<reference evidence="6 7" key="1">
    <citation type="submission" date="2019-11" db="EMBL/GenBank/DDBJ databases">
        <authorList>
            <person name="Criscuolo A."/>
        </authorList>
    </citation>
    <scope>NUCLEOTIDE SEQUENCE [LARGE SCALE GENOMIC DNA]</scope>
    <source>
        <strain evidence="6">CIP111667</strain>
    </source>
</reference>
<dbReference type="AlphaFoldDB" id="A0A7M4DS28"/>
<protein>
    <recommendedName>
        <fullName evidence="5">Phosphoenolpyruvate guanylyltransferase</fullName>
        <shortName evidence="5">PEP guanylyltransferase</shortName>
        <ecNumber evidence="5">2.7.7.105</ecNumber>
    </recommendedName>
</protein>
<keyword evidence="3 5" id="KW-0547">Nucleotide-binding</keyword>
<keyword evidence="2 5" id="KW-0548">Nucleotidyltransferase</keyword>
<comment type="function">
    <text evidence="5">Guanylyltransferase that catalyzes the activation of phosphoenolpyruvate (PEP) as enolpyruvoyl-2-diphospho-5'-guanosine, via the condensation of PEP with GTP. It is involved in the biosynthesis of coenzyme F420, a hydride carrier cofactor.</text>
</comment>
<accession>A0A7M4DS28</accession>
<dbReference type="GO" id="GO:0005525">
    <property type="term" value="F:GTP binding"/>
    <property type="evidence" value="ECO:0007669"/>
    <property type="project" value="UniProtKB-KW"/>
</dbReference>
<comment type="catalytic activity">
    <reaction evidence="5">
        <text>phosphoenolpyruvate + GTP + H(+) = enolpyruvoyl-2-diphospho-5'-guanosine + diphosphate</text>
        <dbReference type="Rhea" id="RHEA:30519"/>
        <dbReference type="ChEBI" id="CHEBI:15378"/>
        <dbReference type="ChEBI" id="CHEBI:33019"/>
        <dbReference type="ChEBI" id="CHEBI:37565"/>
        <dbReference type="ChEBI" id="CHEBI:58702"/>
        <dbReference type="ChEBI" id="CHEBI:143701"/>
        <dbReference type="EC" id="2.7.7.105"/>
    </reaction>
</comment>
<dbReference type="EMBL" id="CACRYJ010000068">
    <property type="protein sequence ID" value="VZO40272.1"/>
    <property type="molecule type" value="Genomic_DNA"/>
</dbReference>
<proteinExistence type="inferred from homology"/>
<evidence type="ECO:0000256" key="3">
    <source>
        <dbReference type="ARBA" id="ARBA00022741"/>
    </source>
</evidence>
<dbReference type="GO" id="GO:0043814">
    <property type="term" value="F:phospholactate guanylyltransferase activity"/>
    <property type="evidence" value="ECO:0007669"/>
    <property type="project" value="InterPro"/>
</dbReference>
<comment type="similarity">
    <text evidence="5">Belongs to the CofC family.</text>
</comment>
<dbReference type="Gene3D" id="3.90.550.10">
    <property type="entry name" value="Spore Coat Polysaccharide Biosynthesis Protein SpsA, Chain A"/>
    <property type="match status" value="1"/>
</dbReference>
<feature type="binding site" evidence="5">
    <location>
        <position position="172"/>
    </location>
    <ligand>
        <name>phosphoenolpyruvate</name>
        <dbReference type="ChEBI" id="CHEBI:58702"/>
    </ligand>
</feature>
<feature type="binding site" evidence="5">
    <location>
        <position position="169"/>
    </location>
    <ligand>
        <name>phosphoenolpyruvate</name>
        <dbReference type="ChEBI" id="CHEBI:58702"/>
    </ligand>
</feature>
<dbReference type="PANTHER" id="PTHR40392:SF1">
    <property type="entry name" value="2-PHOSPHO-L-LACTATE GUANYLYLTRANSFERASE"/>
    <property type="match status" value="1"/>
</dbReference>
<sequence>MTAPPTSVTGQPATATAVVPLRDGRTGKTRLAEHLPAAERGRLVVALARHVVATLLAADGVSRVLVVTADPAFVTDALDADPRLEILTQPSAPPGLNAAVEFGREQVRRRWPGDRLLVIHADLPALTTADVAALLAPAAPVTLGPDRAGLGTNAVLLRPGTDAFTFAFGPDSLARHRHEAQSLGSPATLVRRDGTAIDLDTEADFSALDPFVQERLRAAIAATDLLPRLQALP</sequence>
<name>A0A7M4DS28_9MICO</name>
<dbReference type="SUPFAM" id="SSF53448">
    <property type="entry name" value="Nucleotide-diphospho-sugar transferases"/>
    <property type="match status" value="1"/>
</dbReference>
<keyword evidence="4 5" id="KW-0342">GTP-binding</keyword>
<evidence type="ECO:0000256" key="4">
    <source>
        <dbReference type="ARBA" id="ARBA00023134"/>
    </source>
</evidence>
<dbReference type="UniPathway" id="UPA00071"/>
<evidence type="ECO:0000313" key="7">
    <source>
        <dbReference type="Proteomes" id="UP000419743"/>
    </source>
</evidence>
<dbReference type="HAMAP" id="MF_02114">
    <property type="entry name" value="CofC"/>
    <property type="match status" value="1"/>
</dbReference>
<dbReference type="Pfam" id="PF01983">
    <property type="entry name" value="CofC"/>
    <property type="match status" value="1"/>
</dbReference>
<evidence type="ECO:0000256" key="2">
    <source>
        <dbReference type="ARBA" id="ARBA00022695"/>
    </source>
</evidence>
<gene>
    <name evidence="6" type="primary">cofC</name>
    <name evidence="5" type="synonym">fbiD</name>
    <name evidence="6" type="ORF">HALOF300_04975</name>
</gene>
<dbReference type="EC" id="2.7.7.105" evidence="5"/>
<evidence type="ECO:0000256" key="5">
    <source>
        <dbReference type="HAMAP-Rule" id="MF_02114"/>
    </source>
</evidence>
<feature type="binding site" evidence="5">
    <location>
        <position position="152"/>
    </location>
    <ligand>
        <name>phosphoenolpyruvate</name>
        <dbReference type="ChEBI" id="CHEBI:58702"/>
    </ligand>
</feature>
<evidence type="ECO:0000313" key="6">
    <source>
        <dbReference type="EMBL" id="VZO40272.1"/>
    </source>
</evidence>
<dbReference type="GO" id="GO:0052645">
    <property type="term" value="P:F420-0 metabolic process"/>
    <property type="evidence" value="ECO:0007669"/>
    <property type="project" value="UniProtKB-UniRule"/>
</dbReference>
<dbReference type="RefSeq" id="WP_156743534.1">
    <property type="nucleotide sequence ID" value="NZ_CACRYJ010000068.1"/>
</dbReference>
<comment type="caution">
    <text evidence="6">The sequence shown here is derived from an EMBL/GenBank/DDBJ whole genome shotgun (WGS) entry which is preliminary data.</text>
</comment>
<keyword evidence="7" id="KW-1185">Reference proteome</keyword>
<dbReference type="Proteomes" id="UP000419743">
    <property type="component" value="Unassembled WGS sequence"/>
</dbReference>
<dbReference type="NCBIfam" id="TIGR03552">
    <property type="entry name" value="F420_cofC"/>
    <property type="match status" value="1"/>
</dbReference>
<dbReference type="InterPro" id="IPR002835">
    <property type="entry name" value="CofC"/>
</dbReference>